<evidence type="ECO:0000313" key="2">
    <source>
        <dbReference type="EMBL" id="MCF3946973.1"/>
    </source>
</evidence>
<dbReference type="InterPro" id="IPR001830">
    <property type="entry name" value="Glyco_trans_20"/>
</dbReference>
<reference evidence="2 3" key="1">
    <citation type="submission" date="2022-01" db="EMBL/GenBank/DDBJ databases">
        <authorList>
            <person name="Won M."/>
            <person name="Kim S.-J."/>
            <person name="Kwon S.-W."/>
        </authorList>
    </citation>
    <scope>NUCLEOTIDE SEQUENCE [LARGE SCALE GENOMIC DNA]</scope>
    <source>
        <strain evidence="2 3">KCTC 23505</strain>
    </source>
</reference>
<evidence type="ECO:0000313" key="3">
    <source>
        <dbReference type="Proteomes" id="UP001521209"/>
    </source>
</evidence>
<name>A0ABS9DW46_9PROT</name>
<dbReference type="RefSeq" id="WP_235704207.1">
    <property type="nucleotide sequence ID" value="NZ_JAKGBZ010000016.1"/>
</dbReference>
<dbReference type="PANTHER" id="PTHR10788">
    <property type="entry name" value="TREHALOSE-6-PHOSPHATE SYNTHASE"/>
    <property type="match status" value="1"/>
</dbReference>
<dbReference type="Pfam" id="PF00982">
    <property type="entry name" value="Glyco_transf_20"/>
    <property type="match status" value="1"/>
</dbReference>
<dbReference type="CDD" id="cd03788">
    <property type="entry name" value="GT20_TPS"/>
    <property type="match status" value="1"/>
</dbReference>
<dbReference type="Proteomes" id="UP001521209">
    <property type="component" value="Unassembled WGS sequence"/>
</dbReference>
<evidence type="ECO:0000256" key="1">
    <source>
        <dbReference type="ARBA" id="ARBA00008799"/>
    </source>
</evidence>
<sequence>MSRLVVVSNRVSMPTERGARAGGLAVALADAMTPGSVWFGWSGKRMPATSNAATIVENKGVTYATIDLSESDYHRYYVGFSNGSLWPLLHYRTGLLEFRRDDYEGYLAVNEIFADRLTPLLKPDDIVWIHDYQLLTMAEALRQRGVRNRIGLFLHIPFVPPAVLHVLPSASVLVRAMAAADLVGFQTHGDRMNFLESAASCMGAAPDATNGFIHQGHRTETIVAPVGIDADGFAQAAKRAANMAETKRLIESLVGRDLAIGVDRLDYTKGLPQRFDAFGQLLHRHPEHLRRISFLQIAARSREDVDRYQSLRRELDRKAGDINGAYSDFDWTPLRYMTRAVNRNTIAGFYRLARIGVVTPLRDGMNLVAKEFVAAQDSADPGVLVLSRFAGAAEDMTEALIVNPYDADAVADAMHAALIMEKDERITRHAALLAKIRKHTAASFCRDFLRRLKFIERATG</sequence>
<organism evidence="2 3">
    <name type="scientific">Acidiphilium iwatense</name>
    <dbReference type="NCBI Taxonomy" id="768198"/>
    <lineage>
        <taxon>Bacteria</taxon>
        <taxon>Pseudomonadati</taxon>
        <taxon>Pseudomonadota</taxon>
        <taxon>Alphaproteobacteria</taxon>
        <taxon>Acetobacterales</taxon>
        <taxon>Acidocellaceae</taxon>
        <taxon>Acidiphilium</taxon>
    </lineage>
</organism>
<dbReference type="EMBL" id="JAKGBZ010000016">
    <property type="protein sequence ID" value="MCF3946973.1"/>
    <property type="molecule type" value="Genomic_DNA"/>
</dbReference>
<comment type="caution">
    <text evidence="2">The sequence shown here is derived from an EMBL/GenBank/DDBJ whole genome shotgun (WGS) entry which is preliminary data.</text>
</comment>
<comment type="similarity">
    <text evidence="1">Belongs to the glycosyltransferase 20 family.</text>
</comment>
<protein>
    <submittedName>
        <fullName evidence="2">Trehalose-6-phosphate synthase</fullName>
    </submittedName>
</protein>
<accession>A0ABS9DW46</accession>
<gene>
    <name evidence="2" type="ORF">L2A60_09810</name>
</gene>
<proteinExistence type="inferred from homology"/>
<dbReference type="Gene3D" id="3.40.50.2000">
    <property type="entry name" value="Glycogen Phosphorylase B"/>
    <property type="match status" value="2"/>
</dbReference>
<keyword evidence="3" id="KW-1185">Reference proteome</keyword>
<dbReference type="PANTHER" id="PTHR10788:SF106">
    <property type="entry name" value="BCDNA.GH08860"/>
    <property type="match status" value="1"/>
</dbReference>
<dbReference type="SUPFAM" id="SSF53756">
    <property type="entry name" value="UDP-Glycosyltransferase/glycogen phosphorylase"/>
    <property type="match status" value="1"/>
</dbReference>